<protein>
    <recommendedName>
        <fullName evidence="8">7,8-dihydroneopterin aldolase</fullName>
        <ecNumber evidence="8">4.1.2.25</ecNumber>
    </recommendedName>
</protein>
<dbReference type="GO" id="GO:0016853">
    <property type="term" value="F:isomerase activity"/>
    <property type="evidence" value="ECO:0007669"/>
    <property type="project" value="UniProtKB-KW"/>
</dbReference>
<dbReference type="EC" id="4.1.2.25" evidence="8"/>
<dbReference type="NCBIfam" id="TIGR00525">
    <property type="entry name" value="folB"/>
    <property type="match status" value="1"/>
</dbReference>
<dbReference type="PANTHER" id="PTHR42844">
    <property type="entry name" value="DIHYDRONEOPTERIN ALDOLASE 1-RELATED"/>
    <property type="match status" value="1"/>
</dbReference>
<evidence type="ECO:0000256" key="7">
    <source>
        <dbReference type="ARBA" id="ARBA00023239"/>
    </source>
</evidence>
<gene>
    <name evidence="10" type="ORF">VZ94_20860</name>
</gene>
<keyword evidence="11" id="KW-1185">Reference proteome</keyword>
<accession>A0A0F3IHY7</accession>
<proteinExistence type="inferred from homology"/>
<dbReference type="GO" id="GO:0004150">
    <property type="term" value="F:dihydroneopterin aldolase activity"/>
    <property type="evidence" value="ECO:0007669"/>
    <property type="project" value="UniProtKB-UniRule"/>
</dbReference>
<dbReference type="EMBL" id="LAJX01000314">
    <property type="protein sequence ID" value="KJV05069.1"/>
    <property type="molecule type" value="Genomic_DNA"/>
</dbReference>
<evidence type="ECO:0000259" key="9">
    <source>
        <dbReference type="SMART" id="SM00905"/>
    </source>
</evidence>
<evidence type="ECO:0000256" key="3">
    <source>
        <dbReference type="ARBA" id="ARBA00005013"/>
    </source>
</evidence>
<evidence type="ECO:0000313" key="11">
    <source>
        <dbReference type="Proteomes" id="UP000033684"/>
    </source>
</evidence>
<organism evidence="10 11">
    <name type="scientific">Methylocucumis oryzae</name>
    <dbReference type="NCBI Taxonomy" id="1632867"/>
    <lineage>
        <taxon>Bacteria</taxon>
        <taxon>Pseudomonadati</taxon>
        <taxon>Pseudomonadota</taxon>
        <taxon>Gammaproteobacteria</taxon>
        <taxon>Methylococcales</taxon>
        <taxon>Methylococcaceae</taxon>
        <taxon>Methylocucumis</taxon>
    </lineage>
</organism>
<comment type="catalytic activity">
    <reaction evidence="2 8">
        <text>7,8-dihydroneopterin = 6-hydroxymethyl-7,8-dihydropterin + glycolaldehyde</text>
        <dbReference type="Rhea" id="RHEA:10540"/>
        <dbReference type="ChEBI" id="CHEBI:17001"/>
        <dbReference type="ChEBI" id="CHEBI:17071"/>
        <dbReference type="ChEBI" id="CHEBI:44841"/>
        <dbReference type="EC" id="4.1.2.25"/>
    </reaction>
</comment>
<dbReference type="GO" id="GO:0005737">
    <property type="term" value="C:cytoplasm"/>
    <property type="evidence" value="ECO:0007669"/>
    <property type="project" value="TreeGrafter"/>
</dbReference>
<dbReference type="PANTHER" id="PTHR42844:SF1">
    <property type="entry name" value="DIHYDRONEOPTERIN ALDOLASE 1-RELATED"/>
    <property type="match status" value="1"/>
</dbReference>
<dbReference type="InterPro" id="IPR006157">
    <property type="entry name" value="FolB_dom"/>
</dbReference>
<evidence type="ECO:0000256" key="2">
    <source>
        <dbReference type="ARBA" id="ARBA00001353"/>
    </source>
</evidence>
<reference evidence="11" key="1">
    <citation type="submission" date="2015-03" db="EMBL/GenBank/DDBJ databases">
        <title>Draft genome sequence of a novel methanotroph (Sn10-6) isolated from flooded ricefield rhizosphere in India.</title>
        <authorList>
            <person name="Pandit P.S."/>
            <person name="Pore S.D."/>
            <person name="Arora P."/>
            <person name="Kapse N.G."/>
            <person name="Dhakephalkar P.K."/>
            <person name="Rahalkar M.C."/>
        </authorList>
    </citation>
    <scope>NUCLEOTIDE SEQUENCE [LARGE SCALE GENOMIC DNA]</scope>
    <source>
        <strain evidence="11">Sn10-6</strain>
    </source>
</reference>
<evidence type="ECO:0000256" key="6">
    <source>
        <dbReference type="ARBA" id="ARBA00023235"/>
    </source>
</evidence>
<name>A0A0F3IHY7_9GAMM</name>
<dbReference type="CDD" id="cd00534">
    <property type="entry name" value="DHNA_DHNTPE"/>
    <property type="match status" value="1"/>
</dbReference>
<dbReference type="SMART" id="SM00905">
    <property type="entry name" value="FolB"/>
    <property type="match status" value="1"/>
</dbReference>
<dbReference type="GO" id="GO:0046656">
    <property type="term" value="P:folic acid biosynthetic process"/>
    <property type="evidence" value="ECO:0007669"/>
    <property type="project" value="UniProtKB-UniRule"/>
</dbReference>
<feature type="domain" description="Dihydroneopterin aldolase/epimerase" evidence="9">
    <location>
        <begin position="4"/>
        <end position="114"/>
    </location>
</feature>
<sequence length="119" mass="13557">MDIIFLNNLKFDIIIGIFDWERENKQTIILDIEMASDITLAAKYDDIQHALDYKAVYDRIKGFVENSQCYLVETLVTEIAAIIQNEFRVAWLKIKLNKQGILGPGTDVGVIIERGVKPA</sequence>
<evidence type="ECO:0000256" key="5">
    <source>
        <dbReference type="ARBA" id="ARBA00022909"/>
    </source>
</evidence>
<dbReference type="PATRIC" id="fig|1632867.3.peg.3795"/>
<keyword evidence="7 8" id="KW-0456">Lyase</keyword>
<dbReference type="UniPathway" id="UPA00077">
    <property type="reaction ID" value="UER00154"/>
</dbReference>
<comment type="caution">
    <text evidence="10">The sequence shown here is derived from an EMBL/GenBank/DDBJ whole genome shotgun (WGS) entry which is preliminary data.</text>
</comment>
<evidence type="ECO:0000256" key="4">
    <source>
        <dbReference type="ARBA" id="ARBA00005708"/>
    </source>
</evidence>
<keyword evidence="6" id="KW-0413">Isomerase</keyword>
<dbReference type="InterPro" id="IPR043133">
    <property type="entry name" value="GTP-CH-I_C/QueF"/>
</dbReference>
<comment type="similarity">
    <text evidence="4 8">Belongs to the DHNA family.</text>
</comment>
<comment type="catalytic activity">
    <reaction evidence="1">
        <text>7,8-dihydroneopterin = 7,8-dihydromonapterin</text>
        <dbReference type="Rhea" id="RHEA:45328"/>
        <dbReference type="ChEBI" id="CHEBI:17001"/>
        <dbReference type="ChEBI" id="CHEBI:71175"/>
        <dbReference type="EC" id="5.1.99.8"/>
    </reaction>
</comment>
<dbReference type="Gene3D" id="3.30.1130.10">
    <property type="match status" value="1"/>
</dbReference>
<dbReference type="FunFam" id="3.30.1130.10:FF:000002">
    <property type="entry name" value="7,8-dihydroneopterin aldolase"/>
    <property type="match status" value="1"/>
</dbReference>
<evidence type="ECO:0000313" key="10">
    <source>
        <dbReference type="EMBL" id="KJV05069.1"/>
    </source>
</evidence>
<keyword evidence="5 8" id="KW-0289">Folate biosynthesis</keyword>
<dbReference type="Proteomes" id="UP000033684">
    <property type="component" value="Unassembled WGS sequence"/>
</dbReference>
<dbReference type="AlphaFoldDB" id="A0A0F3IHY7"/>
<dbReference type="SUPFAM" id="SSF55620">
    <property type="entry name" value="Tetrahydrobiopterin biosynthesis enzymes-like"/>
    <property type="match status" value="1"/>
</dbReference>
<dbReference type="OrthoDB" id="9810587at2"/>
<evidence type="ECO:0000256" key="8">
    <source>
        <dbReference type="RuleBase" id="RU362079"/>
    </source>
</evidence>
<dbReference type="InterPro" id="IPR006156">
    <property type="entry name" value="Dihydroneopterin_aldolase"/>
</dbReference>
<dbReference type="RefSeq" id="WP_045780716.1">
    <property type="nucleotide sequence ID" value="NZ_LAJX01000314.1"/>
</dbReference>
<comment type="pathway">
    <text evidence="3 8">Cofactor biosynthesis; tetrahydrofolate biosynthesis; 2-amino-4-hydroxy-6-hydroxymethyl-7,8-dihydropteridine diphosphate from 7,8-dihydroneopterin triphosphate: step 3/4.</text>
</comment>
<reference evidence="10 11" key="2">
    <citation type="journal article" date="2016" name="Microb. Ecol.">
        <title>Genome Characteristics of a Novel Type I Methanotroph (Sn10-6) Isolated from a Flooded Indian Rice Field.</title>
        <authorList>
            <person name="Rahalkar M.C."/>
            <person name="Pandit P.S."/>
            <person name="Dhakephalkar P.K."/>
            <person name="Pore S."/>
            <person name="Arora P."/>
            <person name="Kapse N."/>
        </authorList>
    </citation>
    <scope>NUCLEOTIDE SEQUENCE [LARGE SCALE GENOMIC DNA]</scope>
    <source>
        <strain evidence="10 11">Sn10-6</strain>
    </source>
</reference>
<dbReference type="Pfam" id="PF02152">
    <property type="entry name" value="FolB"/>
    <property type="match status" value="1"/>
</dbReference>
<dbReference type="GO" id="GO:0046654">
    <property type="term" value="P:tetrahydrofolate biosynthetic process"/>
    <property type="evidence" value="ECO:0007669"/>
    <property type="project" value="UniProtKB-UniRule"/>
</dbReference>
<dbReference type="NCBIfam" id="TIGR00526">
    <property type="entry name" value="folB_dom"/>
    <property type="match status" value="1"/>
</dbReference>
<evidence type="ECO:0000256" key="1">
    <source>
        <dbReference type="ARBA" id="ARBA00000693"/>
    </source>
</evidence>
<comment type="function">
    <text evidence="8">Catalyzes the conversion of 7,8-dihydroneopterin to 6-hydroxymethyl-7,8-dihydropterin.</text>
</comment>